<dbReference type="GeneID" id="94824868"/>
<protein>
    <submittedName>
        <fullName evidence="1">Uncharacterized protein</fullName>
    </submittedName>
</protein>
<sequence>MTHLSRDQRESLGIAKITLYNRCYYLNRNGRLLDPTNKKDKKVILSIQQRLDYYAKLKQKREERRRNKNITNQVSDDFNIFPFIDMNNDLNFDEVSYDIFNDSGDSI</sequence>
<gene>
    <name evidence="1" type="ORF">TRFO_01552</name>
</gene>
<dbReference type="EMBL" id="MLAK01000815">
    <property type="protein sequence ID" value="OHT03842.1"/>
    <property type="molecule type" value="Genomic_DNA"/>
</dbReference>
<comment type="caution">
    <text evidence="1">The sequence shown here is derived from an EMBL/GenBank/DDBJ whole genome shotgun (WGS) entry which is preliminary data.</text>
</comment>
<evidence type="ECO:0000313" key="2">
    <source>
        <dbReference type="Proteomes" id="UP000179807"/>
    </source>
</evidence>
<reference evidence="1" key="1">
    <citation type="submission" date="2016-10" db="EMBL/GenBank/DDBJ databases">
        <authorList>
            <person name="Benchimol M."/>
            <person name="Almeida L.G."/>
            <person name="Vasconcelos A.T."/>
            <person name="Perreira-Neves A."/>
            <person name="Rosa I.A."/>
            <person name="Tasca T."/>
            <person name="Bogo M.R."/>
            <person name="de Souza W."/>
        </authorList>
    </citation>
    <scope>NUCLEOTIDE SEQUENCE [LARGE SCALE GENOMIC DNA]</scope>
    <source>
        <strain evidence="1">K</strain>
    </source>
</reference>
<keyword evidence="2" id="KW-1185">Reference proteome</keyword>
<organism evidence="1 2">
    <name type="scientific">Tritrichomonas foetus</name>
    <dbReference type="NCBI Taxonomy" id="1144522"/>
    <lineage>
        <taxon>Eukaryota</taxon>
        <taxon>Metamonada</taxon>
        <taxon>Parabasalia</taxon>
        <taxon>Tritrichomonadida</taxon>
        <taxon>Tritrichomonadidae</taxon>
        <taxon>Tritrichomonas</taxon>
    </lineage>
</organism>
<proteinExistence type="predicted"/>
<dbReference type="Proteomes" id="UP000179807">
    <property type="component" value="Unassembled WGS sequence"/>
</dbReference>
<dbReference type="VEuPathDB" id="TrichDB:TRFO_01552"/>
<accession>A0A1J4JYS0</accession>
<name>A0A1J4JYS0_9EUKA</name>
<dbReference type="AlphaFoldDB" id="A0A1J4JYS0"/>
<evidence type="ECO:0000313" key="1">
    <source>
        <dbReference type="EMBL" id="OHT03842.1"/>
    </source>
</evidence>
<dbReference type="RefSeq" id="XP_068356978.1">
    <property type="nucleotide sequence ID" value="XM_068490164.1"/>
</dbReference>